<dbReference type="PANTHER" id="PTHR30595:SF6">
    <property type="entry name" value="SCHLAFEN ALBA-2 DOMAIN-CONTAINING PROTEIN"/>
    <property type="match status" value="1"/>
</dbReference>
<evidence type="ECO:0000313" key="2">
    <source>
        <dbReference type="EMBL" id="KAA6303279.1"/>
    </source>
</evidence>
<evidence type="ECO:0000313" key="3">
    <source>
        <dbReference type="EMBL" id="KAA6303368.1"/>
    </source>
</evidence>
<dbReference type="Proteomes" id="UP000324575">
    <property type="component" value="Unassembled WGS sequence"/>
</dbReference>
<dbReference type="AlphaFoldDB" id="A0A5M8P4R4"/>
<name>A0A5M8P4R4_9BACT</name>
<dbReference type="Gene3D" id="1.10.10.10">
    <property type="entry name" value="Winged helix-like DNA-binding domain superfamily/Winged helix DNA-binding domain"/>
    <property type="match status" value="1"/>
</dbReference>
<sequence length="437" mass="50236">MPEKQNIEYKKIWKDEYLKWICGFANAQGGIIFIGKDDDGSVIGLQNSKKLLEDIPNKIKDILGIIADVNLYETENGEYIEIVVETQINPVNYKGEYHYRSGSTKQELKGAALDKFLLQKYGKKWDGVPIPNVSVADLKQEAFAFFKEKGIESKRLDESSRKDTPEQLLTNLNLLDNGYLKRAALLLFHPNPEKFVTGAYIKIGFFRTDSDLLFQDDIHGNLFEQVEKTMELLLTKYTKALISYKGLSRIETYEYPEKALREALLNAVAHKDYAGCTPIQISVYNDKVMFWNMGQLPENWTVEMLQKKHSSIPYNPDIANAFFRSGYIEAWGRGIEKINENCVEAGLPLPLIYYNTGGCWVEFRKDIYNTENLRDKGLNERQIKAVLYVKEKGRITNSEYQEINEISDRTSSRDLEDLVAKGVLRKIGDKKSSYYEI</sequence>
<evidence type="ECO:0000313" key="4">
    <source>
        <dbReference type="Proteomes" id="UP000324575"/>
    </source>
</evidence>
<dbReference type="EMBL" id="SNRX01000002">
    <property type="protein sequence ID" value="KAA6303279.1"/>
    <property type="molecule type" value="Genomic_DNA"/>
</dbReference>
<dbReference type="SUPFAM" id="SSF46785">
    <property type="entry name" value="Winged helix' DNA-binding domain"/>
    <property type="match status" value="1"/>
</dbReference>
<dbReference type="InterPro" id="IPR036390">
    <property type="entry name" value="WH_DNA-bd_sf"/>
</dbReference>
<dbReference type="InterPro" id="IPR038461">
    <property type="entry name" value="Schlafen_AlbA_2_dom_sf"/>
</dbReference>
<evidence type="ECO:0000259" key="1">
    <source>
        <dbReference type="Pfam" id="PF04326"/>
    </source>
</evidence>
<protein>
    <recommendedName>
        <fullName evidence="1">Schlafen AlbA-2 domain-containing protein</fullName>
    </recommendedName>
</protein>
<gene>
    <name evidence="2" type="ORF">EZS26_000439</name>
    <name evidence="3" type="ORF">EZS26_000528</name>
</gene>
<dbReference type="Pfam" id="PF13749">
    <property type="entry name" value="HATPase_c_4"/>
    <property type="match status" value="1"/>
</dbReference>
<reference evidence="3 4" key="1">
    <citation type="submission" date="2019-03" db="EMBL/GenBank/DDBJ databases">
        <title>Single cell metagenomics reveals metabolic interactions within the superorganism composed of flagellate Streblomastix strix and complex community of Bacteroidetes bacteria on its surface.</title>
        <authorList>
            <person name="Treitli S.C."/>
            <person name="Kolisko M."/>
            <person name="Husnik F."/>
            <person name="Keeling P."/>
            <person name="Hampl V."/>
        </authorList>
    </citation>
    <scope>NUCLEOTIDE SEQUENCE [LARGE SCALE GENOMIC DNA]</scope>
    <source>
        <strain evidence="3">St1</strain>
    </source>
</reference>
<proteinExistence type="predicted"/>
<dbReference type="InterPro" id="IPR038475">
    <property type="entry name" value="RecG_C_sf"/>
</dbReference>
<dbReference type="Gene3D" id="3.30.565.60">
    <property type="match status" value="1"/>
</dbReference>
<dbReference type="InterPro" id="IPR007421">
    <property type="entry name" value="Schlafen_AlbA_2_dom"/>
</dbReference>
<dbReference type="PANTHER" id="PTHR30595">
    <property type="entry name" value="GLPR-RELATED TRANSCRIPTIONAL REPRESSOR"/>
    <property type="match status" value="1"/>
</dbReference>
<feature type="domain" description="Schlafen AlbA-2" evidence="1">
    <location>
        <begin position="3"/>
        <end position="108"/>
    </location>
</feature>
<dbReference type="InterPro" id="IPR036388">
    <property type="entry name" value="WH-like_DNA-bd_sf"/>
</dbReference>
<dbReference type="EMBL" id="SNRX01000002">
    <property type="protein sequence ID" value="KAA6303368.1"/>
    <property type="molecule type" value="Genomic_DNA"/>
</dbReference>
<dbReference type="Gene3D" id="3.30.950.30">
    <property type="entry name" value="Schlafen, AAA domain"/>
    <property type="match status" value="1"/>
</dbReference>
<accession>A0A5M8P4R4</accession>
<comment type="caution">
    <text evidence="3">The sequence shown here is derived from an EMBL/GenBank/DDBJ whole genome shotgun (WGS) entry which is preliminary data.</text>
</comment>
<organism evidence="3 4">
    <name type="scientific">Candidatus Ordinivivax streblomastigis</name>
    <dbReference type="NCBI Taxonomy" id="2540710"/>
    <lineage>
        <taxon>Bacteria</taxon>
        <taxon>Pseudomonadati</taxon>
        <taxon>Bacteroidota</taxon>
        <taxon>Bacteroidia</taxon>
        <taxon>Bacteroidales</taxon>
        <taxon>Candidatus Ordinivivax</taxon>
    </lineage>
</organism>
<dbReference type="Pfam" id="PF04326">
    <property type="entry name" value="SLFN_AlbA_2"/>
    <property type="match status" value="1"/>
</dbReference>